<dbReference type="Proteomes" id="UP000319908">
    <property type="component" value="Unassembled WGS sequence"/>
</dbReference>
<evidence type="ECO:0000313" key="1">
    <source>
        <dbReference type="EMBL" id="TWU19186.1"/>
    </source>
</evidence>
<evidence type="ECO:0000313" key="2">
    <source>
        <dbReference type="Proteomes" id="UP000319908"/>
    </source>
</evidence>
<dbReference type="RefSeq" id="WP_146406068.1">
    <property type="nucleotide sequence ID" value="NZ_SJPU01000001.1"/>
</dbReference>
<dbReference type="AlphaFoldDB" id="A0A5C6C6T9"/>
<accession>A0A5C6C6T9</accession>
<keyword evidence="2" id="KW-1185">Reference proteome</keyword>
<proteinExistence type="predicted"/>
<organism evidence="1 2">
    <name type="scientific">Allorhodopirellula heiligendammensis</name>
    <dbReference type="NCBI Taxonomy" id="2714739"/>
    <lineage>
        <taxon>Bacteria</taxon>
        <taxon>Pseudomonadati</taxon>
        <taxon>Planctomycetota</taxon>
        <taxon>Planctomycetia</taxon>
        <taxon>Pirellulales</taxon>
        <taxon>Pirellulaceae</taxon>
        <taxon>Allorhodopirellula</taxon>
    </lineage>
</organism>
<dbReference type="EMBL" id="SJPU01000001">
    <property type="protein sequence ID" value="TWU19186.1"/>
    <property type="molecule type" value="Genomic_DNA"/>
</dbReference>
<gene>
    <name evidence="1" type="ORF">Poly21_13570</name>
</gene>
<dbReference type="OrthoDB" id="9156199at2"/>
<protein>
    <submittedName>
        <fullName evidence="1">Uncharacterized protein</fullName>
    </submittedName>
</protein>
<sequence length="115" mass="12972">MSAPAKTFLIHVQPDQLLALDELDILNVAKRLELEWVEECSATMGDDDGRYINIHIHSNSPAETWARIADLFLGTDFLSTEIRISSIVTVTGDAGWDDYLLLHHFDPSEELDQYA</sequence>
<comment type="caution">
    <text evidence="1">The sequence shown here is derived from an EMBL/GenBank/DDBJ whole genome shotgun (WGS) entry which is preliminary data.</text>
</comment>
<reference evidence="1 2" key="1">
    <citation type="journal article" date="2020" name="Antonie Van Leeuwenhoek">
        <title>Rhodopirellula heiligendammensis sp. nov., Rhodopirellula pilleata sp. nov., and Rhodopirellula solitaria sp. nov. isolated from natural or artificial marine surfaces in Northern Germany and California, USA, and emended description of the genus Rhodopirellula.</title>
        <authorList>
            <person name="Kallscheuer N."/>
            <person name="Wiegand S."/>
            <person name="Jogler M."/>
            <person name="Boedeker C."/>
            <person name="Peeters S.H."/>
            <person name="Rast P."/>
            <person name="Heuer A."/>
            <person name="Jetten M.S.M."/>
            <person name="Rohde M."/>
            <person name="Jogler C."/>
        </authorList>
    </citation>
    <scope>NUCLEOTIDE SEQUENCE [LARGE SCALE GENOMIC DNA]</scope>
    <source>
        <strain evidence="1 2">Poly21</strain>
    </source>
</reference>
<name>A0A5C6C6T9_9BACT</name>